<evidence type="ECO:0000256" key="4">
    <source>
        <dbReference type="RuleBase" id="RU363019"/>
    </source>
</evidence>
<dbReference type="Proteomes" id="UP000472270">
    <property type="component" value="Unassembled WGS sequence"/>
</dbReference>
<evidence type="ECO:0000256" key="1">
    <source>
        <dbReference type="ARBA" id="ARBA00000971"/>
    </source>
</evidence>
<comment type="similarity">
    <text evidence="4">Belongs to the cyclophilin-type PPIase family.</text>
</comment>
<reference evidence="6" key="1">
    <citation type="submission" date="2025-08" db="UniProtKB">
        <authorList>
            <consortium name="Ensembl"/>
        </authorList>
    </citation>
    <scope>IDENTIFICATION</scope>
</reference>
<dbReference type="FunFam" id="2.40.100.10:FF:000005">
    <property type="entry name" value="Peptidyl-prolyl cis-trans isomerase G"/>
    <property type="match status" value="1"/>
</dbReference>
<dbReference type="GO" id="GO:0003755">
    <property type="term" value="F:peptidyl-prolyl cis-trans isomerase activity"/>
    <property type="evidence" value="ECO:0007669"/>
    <property type="project" value="UniProtKB-UniRule"/>
</dbReference>
<dbReference type="PRINTS" id="PR00153">
    <property type="entry name" value="CSAPPISMRASE"/>
</dbReference>
<dbReference type="InterPro" id="IPR020892">
    <property type="entry name" value="Cyclophilin-type_PPIase_CS"/>
</dbReference>
<dbReference type="Ensembl" id="ENSSRHT00000044197.1">
    <property type="protein sequence ID" value="ENSSRHP00000042985.1"/>
    <property type="gene ID" value="ENSSRHG00000021755.1"/>
</dbReference>
<dbReference type="GO" id="GO:0005739">
    <property type="term" value="C:mitochondrion"/>
    <property type="evidence" value="ECO:0007669"/>
    <property type="project" value="TreeGrafter"/>
</dbReference>
<dbReference type="PROSITE" id="PS00170">
    <property type="entry name" value="CSA_PPIASE_1"/>
    <property type="match status" value="1"/>
</dbReference>
<name>A0A673IZ92_9TELE</name>
<sequence length="192" mass="21211">MGVKDRPQCYFDVEVNREPVGRIVFQLFSDICPKTSKNFLCLCTGEKSSGKTTGKKLCYKGSTFHRVVKNFMIQGGDFTEGNGRGGESIYGGFFEDENFTLKHDRAFLLSMANRGKDTNGSQFFITTKTAPHLDGVHVVFGLVISGFEVIKKIEGLKTDSASRPYADVRVIDCGQLITKSANDGKLVLECEI</sequence>
<dbReference type="PANTHER" id="PTHR11071:SF257">
    <property type="entry name" value="NK-TUMOR RECOGNITION PROTEIN"/>
    <property type="match status" value="1"/>
</dbReference>
<dbReference type="InterPro" id="IPR029000">
    <property type="entry name" value="Cyclophilin-like_dom_sf"/>
</dbReference>
<accession>A0A673IZ92</accession>
<feature type="domain" description="PPIase cyclophilin-type" evidence="5">
    <location>
        <begin position="10"/>
        <end position="175"/>
    </location>
</feature>
<evidence type="ECO:0000256" key="3">
    <source>
        <dbReference type="ARBA" id="ARBA00023235"/>
    </source>
</evidence>
<comment type="catalytic activity">
    <reaction evidence="1 4">
        <text>[protein]-peptidylproline (omega=180) = [protein]-peptidylproline (omega=0)</text>
        <dbReference type="Rhea" id="RHEA:16237"/>
        <dbReference type="Rhea" id="RHEA-COMP:10747"/>
        <dbReference type="Rhea" id="RHEA-COMP:10748"/>
        <dbReference type="ChEBI" id="CHEBI:83833"/>
        <dbReference type="ChEBI" id="CHEBI:83834"/>
        <dbReference type="EC" id="5.2.1.8"/>
    </reaction>
</comment>
<comment type="function">
    <text evidence="4">PPIases accelerate the folding of proteins. It catalyzes the cis-trans isomerization of proline imidic peptide bonds in oligopeptides.</text>
</comment>
<evidence type="ECO:0000313" key="7">
    <source>
        <dbReference type="Proteomes" id="UP000472270"/>
    </source>
</evidence>
<dbReference type="GO" id="GO:0006457">
    <property type="term" value="P:protein folding"/>
    <property type="evidence" value="ECO:0007669"/>
    <property type="project" value="InterPro"/>
</dbReference>
<keyword evidence="3 4" id="KW-0413">Isomerase</keyword>
<evidence type="ECO:0000313" key="6">
    <source>
        <dbReference type="Ensembl" id="ENSSRHP00000042985.1"/>
    </source>
</evidence>
<dbReference type="Pfam" id="PF00160">
    <property type="entry name" value="Pro_isomerase"/>
    <property type="match status" value="1"/>
</dbReference>
<organism evidence="6 7">
    <name type="scientific">Sinocyclocheilus rhinocerous</name>
    <dbReference type="NCBI Taxonomy" id="307959"/>
    <lineage>
        <taxon>Eukaryota</taxon>
        <taxon>Metazoa</taxon>
        <taxon>Chordata</taxon>
        <taxon>Craniata</taxon>
        <taxon>Vertebrata</taxon>
        <taxon>Euteleostomi</taxon>
        <taxon>Actinopterygii</taxon>
        <taxon>Neopterygii</taxon>
        <taxon>Teleostei</taxon>
        <taxon>Ostariophysi</taxon>
        <taxon>Cypriniformes</taxon>
        <taxon>Cyprinidae</taxon>
        <taxon>Cyprininae</taxon>
        <taxon>Sinocyclocheilus</taxon>
    </lineage>
</organism>
<keyword evidence="2 4" id="KW-0697">Rotamase</keyword>
<keyword evidence="7" id="KW-1185">Reference proteome</keyword>
<dbReference type="PIRSF" id="PIRSF001467">
    <property type="entry name" value="Peptidylpro_ismrse"/>
    <property type="match status" value="1"/>
</dbReference>
<proteinExistence type="inferred from homology"/>
<evidence type="ECO:0000259" key="5">
    <source>
        <dbReference type="PROSITE" id="PS50072"/>
    </source>
</evidence>
<dbReference type="InterPro" id="IPR002130">
    <property type="entry name" value="Cyclophilin-type_PPIase_dom"/>
</dbReference>
<dbReference type="EC" id="5.2.1.8" evidence="4"/>
<dbReference type="PANTHER" id="PTHR11071">
    <property type="entry name" value="PEPTIDYL-PROLYL CIS-TRANS ISOMERASE"/>
    <property type="match status" value="1"/>
</dbReference>
<dbReference type="SUPFAM" id="SSF50891">
    <property type="entry name" value="Cyclophilin-like"/>
    <property type="match status" value="1"/>
</dbReference>
<dbReference type="InterPro" id="IPR024936">
    <property type="entry name" value="Cyclophilin-type_PPIase"/>
</dbReference>
<dbReference type="Gene3D" id="2.40.100.10">
    <property type="entry name" value="Cyclophilin-like"/>
    <property type="match status" value="1"/>
</dbReference>
<dbReference type="AlphaFoldDB" id="A0A673IZ92"/>
<evidence type="ECO:0000256" key="2">
    <source>
        <dbReference type="ARBA" id="ARBA00023110"/>
    </source>
</evidence>
<reference evidence="6" key="2">
    <citation type="submission" date="2025-09" db="UniProtKB">
        <authorList>
            <consortium name="Ensembl"/>
        </authorList>
    </citation>
    <scope>IDENTIFICATION</scope>
</reference>
<protein>
    <recommendedName>
        <fullName evidence="4">Peptidyl-prolyl cis-trans isomerase</fullName>
        <shortName evidence="4">PPIase</shortName>
        <ecNumber evidence="4">5.2.1.8</ecNumber>
    </recommendedName>
</protein>
<dbReference type="PROSITE" id="PS50072">
    <property type="entry name" value="CSA_PPIASE_2"/>
    <property type="match status" value="1"/>
</dbReference>
<dbReference type="GO" id="GO:0016018">
    <property type="term" value="F:cyclosporin A binding"/>
    <property type="evidence" value="ECO:0007669"/>
    <property type="project" value="TreeGrafter"/>
</dbReference>